<name>A0A450TX31_9GAMM</name>
<protein>
    <submittedName>
        <fullName evidence="2">Uncharacterized protein</fullName>
    </submittedName>
</protein>
<feature type="transmembrane region" description="Helical" evidence="1">
    <location>
        <begin position="6"/>
        <end position="26"/>
    </location>
</feature>
<evidence type="ECO:0000313" key="2">
    <source>
        <dbReference type="EMBL" id="VFJ73749.1"/>
    </source>
</evidence>
<accession>A0A450TX31</accession>
<gene>
    <name evidence="2" type="ORF">BECKFW1821C_GA0114237_105412</name>
</gene>
<dbReference type="EMBL" id="CAADFE010000054">
    <property type="protein sequence ID" value="VFJ73749.1"/>
    <property type="molecule type" value="Genomic_DNA"/>
</dbReference>
<keyword evidence="1" id="KW-1133">Transmembrane helix</keyword>
<proteinExistence type="predicted"/>
<dbReference type="AlphaFoldDB" id="A0A450TX31"/>
<sequence length="33" mass="3922">MDEMLIRELLVIFMVLIFVFGMGIVIKEILEHE</sequence>
<keyword evidence="1" id="KW-0472">Membrane</keyword>
<keyword evidence="1" id="KW-0812">Transmembrane</keyword>
<evidence type="ECO:0000256" key="1">
    <source>
        <dbReference type="SAM" id="Phobius"/>
    </source>
</evidence>
<reference evidence="2" key="1">
    <citation type="submission" date="2019-02" db="EMBL/GenBank/DDBJ databases">
        <authorList>
            <person name="Gruber-Vodicka R. H."/>
            <person name="Seah K. B. B."/>
        </authorList>
    </citation>
    <scope>NUCLEOTIDE SEQUENCE</scope>
    <source>
        <strain evidence="2">BECK_BZ131</strain>
    </source>
</reference>
<organism evidence="2">
    <name type="scientific">Candidatus Kentrum sp. FW</name>
    <dbReference type="NCBI Taxonomy" id="2126338"/>
    <lineage>
        <taxon>Bacteria</taxon>
        <taxon>Pseudomonadati</taxon>
        <taxon>Pseudomonadota</taxon>
        <taxon>Gammaproteobacteria</taxon>
        <taxon>Candidatus Kentrum</taxon>
    </lineage>
</organism>